<comment type="caution">
    <text evidence="1">The sequence shown here is derived from an EMBL/GenBank/DDBJ whole genome shotgun (WGS) entry which is preliminary data.</text>
</comment>
<organism evidence="1 2">
    <name type="scientific">Tanacetum coccineum</name>
    <dbReference type="NCBI Taxonomy" id="301880"/>
    <lineage>
        <taxon>Eukaryota</taxon>
        <taxon>Viridiplantae</taxon>
        <taxon>Streptophyta</taxon>
        <taxon>Embryophyta</taxon>
        <taxon>Tracheophyta</taxon>
        <taxon>Spermatophyta</taxon>
        <taxon>Magnoliopsida</taxon>
        <taxon>eudicotyledons</taxon>
        <taxon>Gunneridae</taxon>
        <taxon>Pentapetalae</taxon>
        <taxon>asterids</taxon>
        <taxon>campanulids</taxon>
        <taxon>Asterales</taxon>
        <taxon>Asteraceae</taxon>
        <taxon>Asteroideae</taxon>
        <taxon>Anthemideae</taxon>
        <taxon>Anthemidinae</taxon>
        <taxon>Tanacetum</taxon>
    </lineage>
</organism>
<protein>
    <submittedName>
        <fullName evidence="1">Uncharacterized protein</fullName>
    </submittedName>
</protein>
<proteinExistence type="predicted"/>
<name>A0ABQ5G0T0_9ASTR</name>
<reference evidence="1" key="1">
    <citation type="journal article" date="2022" name="Int. J. Mol. Sci.">
        <title>Draft Genome of Tanacetum Coccineum: Genomic Comparison of Closely Related Tanacetum-Family Plants.</title>
        <authorList>
            <person name="Yamashiro T."/>
            <person name="Shiraishi A."/>
            <person name="Nakayama K."/>
            <person name="Satake H."/>
        </authorList>
    </citation>
    <scope>NUCLEOTIDE SEQUENCE</scope>
</reference>
<reference evidence="1" key="2">
    <citation type="submission" date="2022-01" db="EMBL/GenBank/DDBJ databases">
        <authorList>
            <person name="Yamashiro T."/>
            <person name="Shiraishi A."/>
            <person name="Satake H."/>
            <person name="Nakayama K."/>
        </authorList>
    </citation>
    <scope>NUCLEOTIDE SEQUENCE</scope>
</reference>
<evidence type="ECO:0000313" key="2">
    <source>
        <dbReference type="Proteomes" id="UP001151760"/>
    </source>
</evidence>
<sequence length="235" mass="26514">MLNKKLQTDHLNEMCYQLLKLMTKLVKNPRNFEMRLAKICKREVHRVLVFDFEGLTELMDEGLRGRMLMEYKDAQKKSIARRCMSWRKFILVLGLPTAEEMETDGFGMDVGSINAPYLLARYLRLFASGRKQGAMIFGGQFVAHMVEHFGLLTKERLQGLTAWIALGPKRQPDAMVGAPKAAEDAPIANEGALVVPTLMQAPQSPPPVAEQSRIMAQRLARAEEDFHEIRGALGE</sequence>
<dbReference type="EMBL" id="BQNB010017917">
    <property type="protein sequence ID" value="GJT68644.1"/>
    <property type="molecule type" value="Genomic_DNA"/>
</dbReference>
<keyword evidence="2" id="KW-1185">Reference proteome</keyword>
<accession>A0ABQ5G0T0</accession>
<dbReference type="Proteomes" id="UP001151760">
    <property type="component" value="Unassembled WGS sequence"/>
</dbReference>
<evidence type="ECO:0000313" key="1">
    <source>
        <dbReference type="EMBL" id="GJT68644.1"/>
    </source>
</evidence>
<gene>
    <name evidence="1" type="ORF">Tco_1020124</name>
</gene>